<feature type="compositionally biased region" description="Polar residues" evidence="1">
    <location>
        <begin position="174"/>
        <end position="188"/>
    </location>
</feature>
<keyword evidence="3" id="KW-0732">Signal</keyword>
<feature type="chain" id="PRO_5034728251" evidence="3">
    <location>
        <begin position="27"/>
        <end position="403"/>
    </location>
</feature>
<keyword evidence="2" id="KW-0472">Membrane</keyword>
<feature type="compositionally biased region" description="Polar residues" evidence="1">
    <location>
        <begin position="151"/>
        <end position="166"/>
    </location>
</feature>
<feature type="region of interest" description="Disordered" evidence="1">
    <location>
        <begin position="345"/>
        <end position="403"/>
    </location>
</feature>
<evidence type="ECO:0000313" key="5">
    <source>
        <dbReference type="Proteomes" id="UP000694390"/>
    </source>
</evidence>
<evidence type="ECO:0000256" key="1">
    <source>
        <dbReference type="SAM" id="MobiDB-lite"/>
    </source>
</evidence>
<accession>A0A8C5EZC6</accession>
<feature type="region of interest" description="Disordered" evidence="1">
    <location>
        <begin position="278"/>
        <end position="333"/>
    </location>
</feature>
<dbReference type="AlphaFoldDB" id="A0A8C5EZC6"/>
<sequence length="403" mass="40807">MAVSGAWPQPKIRPTLLLLLVAAACAQTSPKGKEMASPGTSEESRHISTGPETASPTAELASNSSEPSAQLARNPPTAAQQEPTAAQTLATKGSAGPVSPSGLPSAEATVALRSGLAGATAAGGKQPVTDLKQEGLKRQAGTVAGSPGPGQKTQTVPGMGGQSTSAPMEPAKGTNRSRYNQTVPASTDRTSRYRAAPDHTAGPSKNQPTPTRSPPALSPTPPAKKPKPNSEVFTPMPASSPSPVTRKLPVGIIVVLVVVTIVVLALLAVALHCRSRRRSGSTSFSGLAGPGEWAGPVSLPEEKGEGQAGAGGQQAGPGESRRPTLTTFFGKRHSRVSSVAMEDVAGAKGEGPLSDQCPPPHPTPRRPLLREAGDGIAGSSPTASAPHPTPSHGAPCWARPGME</sequence>
<keyword evidence="2" id="KW-0812">Transmembrane</keyword>
<reference evidence="4" key="2">
    <citation type="submission" date="2025-09" db="UniProtKB">
        <authorList>
            <consortium name="Ensembl"/>
        </authorList>
    </citation>
    <scope>IDENTIFICATION</scope>
</reference>
<evidence type="ECO:0000256" key="2">
    <source>
        <dbReference type="SAM" id="Phobius"/>
    </source>
</evidence>
<evidence type="ECO:0000256" key="3">
    <source>
        <dbReference type="SAM" id="SignalP"/>
    </source>
</evidence>
<dbReference type="Proteomes" id="UP000694390">
    <property type="component" value="Unassembled WGS sequence"/>
</dbReference>
<keyword evidence="5" id="KW-1185">Reference proteome</keyword>
<dbReference type="GO" id="GO:0009897">
    <property type="term" value="C:external side of plasma membrane"/>
    <property type="evidence" value="ECO:0007669"/>
    <property type="project" value="TreeGrafter"/>
</dbReference>
<feature type="transmembrane region" description="Helical" evidence="2">
    <location>
        <begin position="248"/>
        <end position="271"/>
    </location>
</feature>
<protein>
    <submittedName>
        <fullName evidence="4">Uncharacterized protein</fullName>
    </submittedName>
</protein>
<feature type="signal peptide" evidence="3">
    <location>
        <begin position="1"/>
        <end position="26"/>
    </location>
</feature>
<dbReference type="PANTHER" id="PTHR35265:SF1">
    <property type="entry name" value="LEUKOSIALIN"/>
    <property type="match status" value="1"/>
</dbReference>
<evidence type="ECO:0000313" key="4">
    <source>
        <dbReference type="Ensembl" id="ENSGEVP00005023405.1"/>
    </source>
</evidence>
<dbReference type="GO" id="GO:0042742">
    <property type="term" value="P:defense response to bacterium"/>
    <property type="evidence" value="ECO:0007669"/>
    <property type="project" value="TreeGrafter"/>
</dbReference>
<dbReference type="Ensembl" id="ENSGEVT00005024608.1">
    <property type="protein sequence ID" value="ENSGEVP00005023405.1"/>
    <property type="gene ID" value="ENSGEVG00005016629.1"/>
</dbReference>
<dbReference type="GO" id="GO:0007166">
    <property type="term" value="P:cell surface receptor signaling pathway"/>
    <property type="evidence" value="ECO:0007669"/>
    <property type="project" value="TreeGrafter"/>
</dbReference>
<organism evidence="4 5">
    <name type="scientific">Gopherus evgoodei</name>
    <name type="common">Goodes thornscrub tortoise</name>
    <dbReference type="NCBI Taxonomy" id="1825980"/>
    <lineage>
        <taxon>Eukaryota</taxon>
        <taxon>Metazoa</taxon>
        <taxon>Chordata</taxon>
        <taxon>Craniata</taxon>
        <taxon>Vertebrata</taxon>
        <taxon>Euteleostomi</taxon>
        <taxon>Archelosauria</taxon>
        <taxon>Testudinata</taxon>
        <taxon>Testudines</taxon>
        <taxon>Cryptodira</taxon>
        <taxon>Durocryptodira</taxon>
        <taxon>Testudinoidea</taxon>
        <taxon>Testudinidae</taxon>
        <taxon>Gopherus</taxon>
    </lineage>
</organism>
<dbReference type="PANTHER" id="PTHR35265">
    <property type="entry name" value="LEUKOSIALIN"/>
    <property type="match status" value="1"/>
</dbReference>
<name>A0A8C5EZC6_9SAUR</name>
<feature type="region of interest" description="Disordered" evidence="1">
    <location>
        <begin position="28"/>
        <end position="245"/>
    </location>
</feature>
<feature type="compositionally biased region" description="Polar residues" evidence="1">
    <location>
        <begin position="50"/>
        <end position="68"/>
    </location>
</feature>
<feature type="compositionally biased region" description="Gly residues" evidence="1">
    <location>
        <begin position="306"/>
        <end position="315"/>
    </location>
</feature>
<feature type="compositionally biased region" description="Low complexity" evidence="1">
    <location>
        <begin position="75"/>
        <end position="91"/>
    </location>
</feature>
<reference evidence="4" key="1">
    <citation type="submission" date="2025-08" db="UniProtKB">
        <authorList>
            <consortium name="Ensembl"/>
        </authorList>
    </citation>
    <scope>IDENTIFICATION</scope>
</reference>
<dbReference type="GO" id="GO:0050863">
    <property type="term" value="P:regulation of T cell activation"/>
    <property type="evidence" value="ECO:0007669"/>
    <property type="project" value="InterPro"/>
</dbReference>
<dbReference type="InterPro" id="IPR038829">
    <property type="entry name" value="Leukosialin"/>
</dbReference>
<dbReference type="GeneTree" id="ENSGT00730000113150"/>
<dbReference type="GO" id="GO:0050776">
    <property type="term" value="P:regulation of immune response"/>
    <property type="evidence" value="ECO:0007669"/>
    <property type="project" value="TreeGrafter"/>
</dbReference>
<proteinExistence type="predicted"/>
<feature type="compositionally biased region" description="Pro residues" evidence="1">
    <location>
        <begin position="211"/>
        <end position="223"/>
    </location>
</feature>
<dbReference type="GO" id="GO:0031072">
    <property type="term" value="F:heat shock protein binding"/>
    <property type="evidence" value="ECO:0007669"/>
    <property type="project" value="TreeGrafter"/>
</dbReference>
<keyword evidence="2" id="KW-1133">Transmembrane helix</keyword>
<dbReference type="GO" id="GO:2000404">
    <property type="term" value="P:regulation of T cell migration"/>
    <property type="evidence" value="ECO:0007669"/>
    <property type="project" value="InterPro"/>
</dbReference>
<dbReference type="GO" id="GO:0004888">
    <property type="term" value="F:transmembrane signaling receptor activity"/>
    <property type="evidence" value="ECO:0007669"/>
    <property type="project" value="InterPro"/>
</dbReference>
<feature type="compositionally biased region" description="Low complexity" evidence="1">
    <location>
        <begin position="379"/>
        <end position="392"/>
    </location>
</feature>
<dbReference type="OrthoDB" id="9050418at2759"/>